<keyword evidence="1" id="KW-0472">Membrane</keyword>
<feature type="transmembrane region" description="Helical" evidence="1">
    <location>
        <begin position="6"/>
        <end position="28"/>
    </location>
</feature>
<sequence length="34" mass="3898">MIENITAFIPITMVVIMVILIIGIVWLLKKKTKN</sequence>
<organism evidence="2 3">
    <name type="scientific">Listeria fleischmannii subsp. fleischmannii</name>
    <dbReference type="NCBI Taxonomy" id="1671902"/>
    <lineage>
        <taxon>Bacteria</taxon>
        <taxon>Bacillati</taxon>
        <taxon>Bacillota</taxon>
        <taxon>Bacilli</taxon>
        <taxon>Bacillales</taxon>
        <taxon>Listeriaceae</taxon>
        <taxon>Listeria</taxon>
    </lineage>
</organism>
<dbReference type="Proteomes" id="UP000250257">
    <property type="component" value="Unassembled WGS sequence"/>
</dbReference>
<keyword evidence="1" id="KW-1133">Transmembrane helix</keyword>
<dbReference type="AlphaFoldDB" id="A0A2X3HDE9"/>
<name>A0A2X3HDE9_9LIST</name>
<dbReference type="EMBL" id="UAWT01000012">
    <property type="protein sequence ID" value="SQC68695.1"/>
    <property type="molecule type" value="Genomic_DNA"/>
</dbReference>
<evidence type="ECO:0000256" key="1">
    <source>
        <dbReference type="SAM" id="Phobius"/>
    </source>
</evidence>
<reference evidence="2 3" key="1">
    <citation type="submission" date="2018-06" db="EMBL/GenBank/DDBJ databases">
        <authorList>
            <consortium name="Pathogen Informatics"/>
            <person name="Doyle S."/>
        </authorList>
    </citation>
    <scope>NUCLEOTIDE SEQUENCE [LARGE SCALE GENOMIC DNA]</scope>
    <source>
        <strain evidence="2 3">NCTC13940</strain>
    </source>
</reference>
<proteinExistence type="predicted"/>
<evidence type="ECO:0000313" key="2">
    <source>
        <dbReference type="EMBL" id="SQC68695.1"/>
    </source>
</evidence>
<accession>A0A2X3HDE9</accession>
<protein>
    <submittedName>
        <fullName evidence="2">Uncharacterized protein</fullName>
    </submittedName>
</protein>
<gene>
    <name evidence="2" type="ORF">NCTC13940_01140</name>
</gene>
<evidence type="ECO:0000313" key="3">
    <source>
        <dbReference type="Proteomes" id="UP000250257"/>
    </source>
</evidence>
<keyword evidence="1" id="KW-0812">Transmembrane</keyword>